<evidence type="ECO:0000256" key="2">
    <source>
        <dbReference type="ARBA" id="ARBA00012759"/>
    </source>
</evidence>
<dbReference type="Gene3D" id="4.10.1060.10">
    <property type="entry name" value="Zinc finger, RanBP2-type"/>
    <property type="match status" value="1"/>
</dbReference>
<dbReference type="InterPro" id="IPR012336">
    <property type="entry name" value="Thioredoxin-like_fold"/>
</dbReference>
<feature type="compositionally biased region" description="Pro residues" evidence="11">
    <location>
        <begin position="3699"/>
        <end position="3708"/>
    </location>
</feature>
<keyword evidence="8" id="KW-0788">Thiol protease</keyword>
<dbReference type="EMBL" id="MKKU01000114">
    <property type="protein sequence ID" value="RNF23641.1"/>
    <property type="molecule type" value="Genomic_DNA"/>
</dbReference>
<keyword evidence="5 10" id="KW-0863">Zinc-finger</keyword>
<comment type="caution">
    <text evidence="13">The sequence shown here is derived from an EMBL/GenBank/DDBJ whole genome shotgun (WGS) entry which is preliminary data.</text>
</comment>
<feature type="region of interest" description="Disordered" evidence="11">
    <location>
        <begin position="2041"/>
        <end position="2065"/>
    </location>
</feature>
<organism evidence="13 14">
    <name type="scientific">Trypanosoma conorhini</name>
    <dbReference type="NCBI Taxonomy" id="83891"/>
    <lineage>
        <taxon>Eukaryota</taxon>
        <taxon>Discoba</taxon>
        <taxon>Euglenozoa</taxon>
        <taxon>Kinetoplastea</taxon>
        <taxon>Metakinetoplastina</taxon>
        <taxon>Trypanosomatida</taxon>
        <taxon>Trypanosomatidae</taxon>
        <taxon>Trypanosoma</taxon>
    </lineage>
</organism>
<dbReference type="SUPFAM" id="SSF52833">
    <property type="entry name" value="Thioredoxin-like"/>
    <property type="match status" value="1"/>
</dbReference>
<dbReference type="PANTHER" id="PTHR13367:SF28">
    <property type="entry name" value="UBIQUITIN THIOESTERASE ZRANB1"/>
    <property type="match status" value="1"/>
</dbReference>
<dbReference type="GeneID" id="40316352"/>
<reference evidence="13 14" key="1">
    <citation type="journal article" date="2018" name="BMC Genomics">
        <title>Genomic comparison of Trypanosoma conorhini and Trypanosoma rangeli to Trypanosoma cruzi strains of high and low virulence.</title>
        <authorList>
            <person name="Bradwell K.R."/>
            <person name="Koparde V.N."/>
            <person name="Matveyev A.V."/>
            <person name="Serrano M.G."/>
            <person name="Alves J.M."/>
            <person name="Parikh H."/>
            <person name="Huang B."/>
            <person name="Lee V."/>
            <person name="Espinosa-Alvarez O."/>
            <person name="Ortiz P.A."/>
            <person name="Costa-Martins A.G."/>
            <person name="Teixeira M.M."/>
            <person name="Buck G.A."/>
        </authorList>
    </citation>
    <scope>NUCLEOTIDE SEQUENCE [LARGE SCALE GENOMIC DNA]</scope>
    <source>
        <strain evidence="13 14">025E</strain>
    </source>
</reference>
<evidence type="ECO:0000256" key="1">
    <source>
        <dbReference type="ARBA" id="ARBA00000707"/>
    </source>
</evidence>
<feature type="compositionally biased region" description="Low complexity" evidence="11">
    <location>
        <begin position="2045"/>
        <end position="2059"/>
    </location>
</feature>
<keyword evidence="6" id="KW-0833">Ubl conjugation pathway</keyword>
<evidence type="ECO:0000256" key="5">
    <source>
        <dbReference type="ARBA" id="ARBA00022771"/>
    </source>
</evidence>
<dbReference type="InterPro" id="IPR027417">
    <property type="entry name" value="P-loop_NTPase"/>
</dbReference>
<dbReference type="RefSeq" id="XP_029230213.1">
    <property type="nucleotide sequence ID" value="XM_029369664.1"/>
</dbReference>
<evidence type="ECO:0000256" key="4">
    <source>
        <dbReference type="ARBA" id="ARBA00022723"/>
    </source>
</evidence>
<keyword evidence="4" id="KW-0479">Metal-binding</keyword>
<evidence type="ECO:0000256" key="7">
    <source>
        <dbReference type="ARBA" id="ARBA00022801"/>
    </source>
</evidence>
<evidence type="ECO:0000256" key="11">
    <source>
        <dbReference type="SAM" id="MobiDB-lite"/>
    </source>
</evidence>
<dbReference type="InterPro" id="IPR001876">
    <property type="entry name" value="Znf_RanBP2"/>
</dbReference>
<evidence type="ECO:0000256" key="10">
    <source>
        <dbReference type="PROSITE-ProRule" id="PRU00322"/>
    </source>
</evidence>
<feature type="compositionally biased region" description="Basic and acidic residues" evidence="11">
    <location>
        <begin position="2923"/>
        <end position="2940"/>
    </location>
</feature>
<keyword evidence="7" id="KW-0378">Hydrolase</keyword>
<keyword evidence="9" id="KW-0862">Zinc</keyword>
<evidence type="ECO:0000256" key="9">
    <source>
        <dbReference type="ARBA" id="ARBA00022833"/>
    </source>
</evidence>
<evidence type="ECO:0000256" key="8">
    <source>
        <dbReference type="ARBA" id="ARBA00022807"/>
    </source>
</evidence>
<evidence type="ECO:0000256" key="6">
    <source>
        <dbReference type="ARBA" id="ARBA00022786"/>
    </source>
</evidence>
<name>A0A3R7NUB1_9TRYP</name>
<dbReference type="InterPro" id="IPR029071">
    <property type="entry name" value="Ubiquitin-like_domsf"/>
</dbReference>
<comment type="catalytic activity">
    <reaction evidence="1">
        <text>Thiol-dependent hydrolysis of ester, thioester, amide, peptide and isopeptide bonds formed by the C-terminal Gly of ubiquitin (a 76-residue protein attached to proteins as an intracellular targeting signal).</text>
        <dbReference type="EC" id="3.4.19.12"/>
    </reaction>
</comment>
<gene>
    <name evidence="13" type="ORF">Tco025E_02741</name>
</gene>
<evidence type="ECO:0000313" key="13">
    <source>
        <dbReference type="EMBL" id="RNF23641.1"/>
    </source>
</evidence>
<dbReference type="SMART" id="SM00547">
    <property type="entry name" value="ZnF_RBZ"/>
    <property type="match status" value="3"/>
</dbReference>
<feature type="region of interest" description="Disordered" evidence="11">
    <location>
        <begin position="2793"/>
        <end position="2814"/>
    </location>
</feature>
<dbReference type="PANTHER" id="PTHR13367">
    <property type="entry name" value="UBIQUITIN THIOESTERASE"/>
    <property type="match status" value="1"/>
</dbReference>
<feature type="region of interest" description="Disordered" evidence="11">
    <location>
        <begin position="4150"/>
        <end position="4176"/>
    </location>
</feature>
<dbReference type="InterPro" id="IPR036249">
    <property type="entry name" value="Thioredoxin-like_sf"/>
</dbReference>
<dbReference type="PROSITE" id="PS01358">
    <property type="entry name" value="ZF_RANBP2_1"/>
    <property type="match status" value="1"/>
</dbReference>
<accession>A0A3R7NUB1</accession>
<dbReference type="Proteomes" id="UP000284403">
    <property type="component" value="Unassembled WGS sequence"/>
</dbReference>
<dbReference type="Pfam" id="PF13905">
    <property type="entry name" value="Thioredoxin_8"/>
    <property type="match status" value="1"/>
</dbReference>
<evidence type="ECO:0000256" key="3">
    <source>
        <dbReference type="ARBA" id="ARBA00022670"/>
    </source>
</evidence>
<keyword evidence="14" id="KW-1185">Reference proteome</keyword>
<evidence type="ECO:0000313" key="14">
    <source>
        <dbReference type="Proteomes" id="UP000284403"/>
    </source>
</evidence>
<dbReference type="GO" id="GO:0005737">
    <property type="term" value="C:cytoplasm"/>
    <property type="evidence" value="ECO:0007669"/>
    <property type="project" value="TreeGrafter"/>
</dbReference>
<proteinExistence type="predicted"/>
<dbReference type="InterPro" id="IPR022105">
    <property type="entry name" value="DUF3645"/>
</dbReference>
<feature type="region of interest" description="Disordered" evidence="11">
    <location>
        <begin position="1448"/>
        <end position="1478"/>
    </location>
</feature>
<keyword evidence="3" id="KW-0645">Protease</keyword>
<dbReference type="GO" id="GO:0008270">
    <property type="term" value="F:zinc ion binding"/>
    <property type="evidence" value="ECO:0007669"/>
    <property type="project" value="UniProtKB-KW"/>
</dbReference>
<feature type="domain" description="RanBP2-type" evidence="12">
    <location>
        <begin position="4563"/>
        <end position="4592"/>
    </location>
</feature>
<sequence length="4699" mass="519821">MRVEVKFGTQALAVELPDGPTPPTLLRLKEQLYAQTGVLPAMQKLLGKPKLNDPDSDDKSLLQLGVRNNAKLMLIGAAVAEVVSVNTVSAAQKRQEEERVKLLRNLERNIWLLPSFAGFMADPYVEGKGFPLEGGGVALALLTLDVALSRINTLGVTTSDGAGTAAFLLHSLGKEGQATISHPLLRQLSAADIQSLQRAHGALRRCYYFAQEAERAQGPEQVLAIVKKAVSVVSGLARGEWLLMPSGWVGLKAANAVYLLIHRRGPEVFDVVVVNRGSEGVSYHPSWQTAEKIVSCPLLRFEGVASARLLDPAFWLLLLSLRMRGNAPENRSEYIREEVFYDVLLPWLVERGRRLTDPPRFATEMLLSSSDNHDAEEDEAAAVQRRRTQPATDAAMRCFPAAVHEHSATVARSASSAIKGAVTALVYLLEQYGVRSRPVQKSIKYALKYEFMMRAAEDLSVVARRFLRGCRGGGDDDDDEADDADGALGNADAGAARIRRALRQLRSAGVDDTVSAATMDDLWRTARASNIVLVSGENVLLAEDHFKAKTVLVYCGGLQAPPCKKFSALLSEATPRLLGAVAGVELLFLSCDRDRQAYEEHASMFTFPRAAYPCTELLKQLDISHVPELLLFAADGRLVHRRGVAALRTDPEAALFPRGPWTGATPLRAVDVAMFRCGAAQLAHHTNKRLTGEGGALSEADATRVLELLVAVQCMVEALPKEPQTLRSGLATNGVSEEHVDNTELQEGEEREFRLSQQCRVAVEDSAFANTSLLPSVSTVAYYGQPVQTVLPEMKEMSDMRRVTGWSQLDVALRRAVEAVDVLWLRARHSCTNSRVAIQMHIIELISWIFLEIVPLPLPPGTDVRAVPGEERQVVASFYTEEALPEAGNTSAGAGDAQTRIQENIYSLVLSYTTAWQAVEVPTRAFDSKRCLVAMAILVVYDAVARCTRGGGQCSLFASMLNSDGGYYLSTSVGRHALPFVRVSATLELVRPQFLLARSAIVRYITFQQRHCAHELFDLRMPEKLELRKESVTVRFLRRLLDSCGYSLHAAGGFAAAGSEMDMLMQWFCSHRTSLAREHPEFGRLRDMVLLTKFLATMEMRDAQLLRRRRQLDEFATWRLTFDEDAPGRQMNAGWRTNPSPPEWECVLVRGRDSDIADLVVTGFGDRELLYGEGLLLHSPIDVGRLLGVEHPTEDDVLHATAMPTFEGTMSEEESEILLSCLTVPYARLPLVLDFFASQDRHTYLFTPALQSVFCAVLFEPDVFVAPETLQAAAPTMVPMRLTEQQRRVVEQRRLRGDLAAEDFESCLGTTYGLLLNELRHSPASVLDPLRRILEGVREIGPTSVYSANASYVLFIVGVVCDVLAFCGRVRRWASLAGSAQLATITAYHAAMLQFLLAAVQPILREWCQEAAGNDDTPTQCVLHSYLAVIHRAAWKLAVATERAAAARQDLDDDEAEGGGQARTTDAPPPASPAPSSHEHLVSQLESLFFVRTRHSFGMGMQRTQLTAQEGDRLLSPEEKLQRFLQAQGLDTAGRAKKVLEEGQQLMLSGGRRRAVFVQIRGRHYNDTVRLPNLFRSDARSTTESRQLKLPPADVPESTILSCIVGEMHDMLAYIEALPQEELDALFERIKRVVLRNYVQGTAAAAAAAAGSMAGGAPSVACAGGPDAIAAQPSNEEAATSSWRLASPGVYRGPAATGLVLNMHSCELFWRKEELKPVPDSMSHFTDFETILGHDALRCGLVMRHRHRHWVHVVGTPFDVIEWTAPSPLDQGVHVPLVLQGELSQEPVHAASYDGVTFNRVVDVYDEAPWPVRAERWAVGLVRAVLREEFPGGSMKYFPVAEARDAAPPQERPEDGTGGAVRVMRFIMNDAPQYPDEGERATWKELIAYKHPAPHFHVFNLVSHARKMYRSLVFTSNQRYCLHSLALVVRPRECEQLRLTAFQAGELTRRVRCEGCIEIHRYNARLGAREMYLPARLLQGLLPSALLEAFLFWQEEGDGSVIRGYGAGEAQDFWFNYALEVRLRPGKADCVVTRLENAAHRRPRGGSSRATGSGTPAAGAEEEEEVEDGASCGGAQMALLRSALTPLSDATCRWLLRRLRGDVVAAIQWALDPANHDTITAVEGRAQQGAASNAAAETCSDDGALRQSPEEAREGQGLVLLSLLRNPALAPLRQLLTELEDCSHVLVWGRVSPRRSPPGGDEQREAEVEAEAATMADVASIELPRLRARFQPRVDTVTGQLRLHLVDHPGWYVAEADDVPRNVRHDGAGDFLRHLRRPFQQCLTLCNGTGGFALMVPNHEFIAMQVREDPFSPLLLFDRSSLRWRESVASPFYLFAVHPCGSFLTPPTLGAALYYAVVQCATQHYTEAMRTLESCYTDCAFSVEEAFMFSLMERTLPDRFPDAHAVRLKLAHAIQYSPQELPWPLHLELAGYLCKKRHVSQACQLTREEVLDLLRRCSTATPIVRAQLQLWAALVREEQRQTPQALTPQCYVAVKMQPPSMDRCGFPWERLLLYPWSRIEPQRPRRLTYEAPEADGLQEEALVEFLWADKLLLDEETGANSKLGFYFLYCLKNGLLSTKLFGEDVHATLGQLLSRWFHLRHARWGREVQRDGETAALPSWGATVLQLMDLAPAAAWPEAVTEVRAQHRMRQGVNLTTSTRESGAQTTPHVLVRFYQSLNEVARGAFQRQEAVLRQRERLQRSQSFTASSREFFVRMTDHLRPRVVPANTGMEQLRLSFHALSATAWVEQREAEEQTASTHAARMRGRLSALLGAPLSEVELLSSFVRGEAAASAAVPADDSEGPQRGGGRSRLPFDLHQHAQCSTPLARHLLTRLEEDAERFAQQQRRQVHYSLPTLTRERLRVILCDGRVGAVQATLRTSAAELQNCITALSNLSAADAAEVLELTASALHLANDICTPTQPERDTEVDGEAAREEHDGAGARVREYRLQRVQGCRSAVPLEWLLGALLSSDMATDLRAVNPFHGDIERIKAELVLLMLLANRSYMAQQAKQAVQQLVLFLELCARLRGASHAVGDAPVLAQDPDGGRERLQELLQRFSIGVDVGALERGGTHSTDGDGGGGGGGEGGCGLRVLSEEVVALLEGRMLQLENETVELLNARRHYATLGDAADGAAVSLDPRYLLFEFLHNLLLRARQVEMVRWFVANARAGVSRVQQMIMGQGKTTVVGPLLALILADGAQLVTQVMPTALLEQTRGILRRCFSVVVPKQIYTLQFDRAFEDTDTNSIALLQQKLDAAAKTRAILISAPECIKSVFLKAIEQLHLIATTPTEELEAVHGGADERVAVQARGLLRRTQQRSAMADAITPILQLWQRGVLIMDEVDVLLHPLRSELNFPIGLKHPIDLSGPRWTLPMHLLDAVFFYHRGRTSSAALTDAAHFDVALACDAGRRPAEEHLAEEGGAPEERQSLQRTLLSGIRDAIGKGYEMQALQREPHLVLLDHAYYQRLLLPALLPWVQLWLLHEIRRASRLGFHAPTASFAASLNWDSFRAGTTEFLLHPVRPARTSALGSAMNANFTPFAIQLLCLAHDWLHRLLPHVLAKIDRVGFGLMQPQDMETVPAEERERMPLSRRLMAIPFVAKDVPSRSSEFAHPDVVIGLTVLAFRYEGMRLTDVKALLLQLKQDFTRQSGPKEHRPAARLYHHWLRLSVSAEAQGGCHASQNVAAASPASAAAGLAEATPPPHAPDGAPPQDRSGIPLSQLHVTDEVAVHALHHRLRYLPEVAHYYLCSHVFPRTMNFQGMKISACGHELGSSMLFTRRIGFSGTPSNLLPRDLGECFYEPGSDGRVLAVLTDPLVVTTEVLPPDWTPLRVLDRIAAAHPPYHALIDAGALITNMENEDVARYLLSRLPPALFDGVVFLDNKDRQMMLQRGNGTKVPVAQSGVALTRRFTFFDQVHTTGTDVRQAASVTAVVTLGKDMVFRDYAQGAYRMRGVGKGQRLRLYLIPEVLARIHATLGVAATGNRLLDVPAWLLLNSVQMESLQFIKLSMQELANVWRKKALQYLLADSIHFHAHPDLYTDMARCRRFHMRRQCAEAPSLPDLSLLRSAIQEFREPVAYPVDAVIDTCVPFLQRLMEHTREKPQALIAGDAASQQFLDDLMQRLASSLASRGTELTTAASADAAAAMNLDSEVVHEQEEEQEQEQEAEQEEQRVSVASRDDECHIPWRVETLETHCKDHPAQGSCFYPVTRFRVRPQQPLLLVDAAIQVSENYYREGWHGAGERRLKNVFFSLEWVPLPSNEEEVHVLHFGLVTLAEGESLRWMMHHPTLLAGRVAMALRVVSSGRYMDATDLFPLAAPRVWEGRVPAGLPPAGVAPSPAPAPCVERDGALLLYRFVNNDMFFLPGELAVLEEVLRGVSRMDRLQFFTDCLRARRRHRNHWDDAPVAALFVPAEQQEAMRPLAILTALRVGFEALHERAVQTPPPAQLVAQLRSFHARVSQALEESPDEMQPADPSTASLPFDRMARILHDVFPSVAKPFTPHDVEHALRYLCQHAAPGLRTCAATGGGQPHCVPLRRVAEAFPVLQEEFFQARLAATHAPGSPEEEPWHCLRCTLLNDSTLRRCVACDSPRPSAAARGECAATRTDTTDAPWSCSQCTFINASQRQSMCSMCLSANPNPLGDAQAGAGGIDAALSVAWECPPGCWACSVEHGGCSKFNPNDVFYCQVCDKARPDLAALRF</sequence>
<dbReference type="SUPFAM" id="SSF52540">
    <property type="entry name" value="P-loop containing nucleoside triphosphate hydrolases"/>
    <property type="match status" value="1"/>
</dbReference>
<evidence type="ECO:0000259" key="12">
    <source>
        <dbReference type="PROSITE" id="PS50199"/>
    </source>
</evidence>
<dbReference type="InterPro" id="IPR051346">
    <property type="entry name" value="OTU_Deubiquitinase"/>
</dbReference>
<dbReference type="PROSITE" id="PS50199">
    <property type="entry name" value="ZF_RANBP2_2"/>
    <property type="match status" value="1"/>
</dbReference>
<dbReference type="Gene3D" id="3.40.30.10">
    <property type="entry name" value="Glutaredoxin"/>
    <property type="match status" value="1"/>
</dbReference>
<dbReference type="EC" id="3.4.19.12" evidence="2"/>
<dbReference type="Pfam" id="PF12340">
    <property type="entry name" value="DUF3638"/>
    <property type="match status" value="1"/>
</dbReference>
<feature type="compositionally biased region" description="Acidic residues" evidence="11">
    <location>
        <begin position="4155"/>
        <end position="4167"/>
    </location>
</feature>
<feature type="region of interest" description="Disordered" evidence="11">
    <location>
        <begin position="2919"/>
        <end position="2940"/>
    </location>
</feature>
<dbReference type="GO" id="GO:0071947">
    <property type="term" value="P:protein deubiquitination involved in ubiquitin-dependent protein catabolic process"/>
    <property type="evidence" value="ECO:0007669"/>
    <property type="project" value="TreeGrafter"/>
</dbReference>
<dbReference type="OrthoDB" id="2684236at2759"/>
<dbReference type="SUPFAM" id="SSF54236">
    <property type="entry name" value="Ubiquitin-like"/>
    <property type="match status" value="1"/>
</dbReference>
<dbReference type="Gene3D" id="3.10.20.90">
    <property type="entry name" value="Phosphatidylinositol 3-kinase Catalytic Subunit, Chain A, domain 1"/>
    <property type="match status" value="1"/>
</dbReference>
<protein>
    <recommendedName>
        <fullName evidence="2">ubiquitinyl hydrolase 1</fullName>
        <ecNumber evidence="2">3.4.19.12</ecNumber>
    </recommendedName>
</protein>
<feature type="region of interest" description="Disordered" evidence="11">
    <location>
        <begin position="3691"/>
        <end position="3717"/>
    </location>
</feature>
<dbReference type="Pfam" id="PF12359">
    <property type="entry name" value="DUF3645"/>
    <property type="match status" value="1"/>
</dbReference>
<dbReference type="InterPro" id="IPR022099">
    <property type="entry name" value="DUF3638"/>
</dbReference>
<dbReference type="GO" id="GO:0070530">
    <property type="term" value="F:K63-linked polyubiquitin modification-dependent protein binding"/>
    <property type="evidence" value="ECO:0007669"/>
    <property type="project" value="TreeGrafter"/>
</dbReference>
<dbReference type="GO" id="GO:0005634">
    <property type="term" value="C:nucleus"/>
    <property type="evidence" value="ECO:0007669"/>
    <property type="project" value="TreeGrafter"/>
</dbReference>
<dbReference type="GO" id="GO:0004843">
    <property type="term" value="F:cysteine-type deubiquitinase activity"/>
    <property type="evidence" value="ECO:0007669"/>
    <property type="project" value="UniProtKB-EC"/>
</dbReference>